<gene>
    <name evidence="3" type="ORF">BCR38DRAFT_336968</name>
</gene>
<feature type="domain" description="Thioesterase" evidence="2">
    <location>
        <begin position="555"/>
        <end position="799"/>
    </location>
</feature>
<dbReference type="AlphaFoldDB" id="A0A1Y2E633"/>
<dbReference type="STRING" id="1141098.A0A1Y2E633"/>
<accession>A0A1Y2E633</accession>
<evidence type="ECO:0000313" key="4">
    <source>
        <dbReference type="Proteomes" id="UP000193689"/>
    </source>
</evidence>
<dbReference type="GeneID" id="63771710"/>
<feature type="domain" description="AMP-dependent synthetase/ligase" evidence="1">
    <location>
        <begin position="8"/>
        <end position="390"/>
    </location>
</feature>
<comment type="caution">
    <text evidence="3">The sequence shown here is derived from an EMBL/GenBank/DDBJ whole genome shotgun (WGS) entry which is preliminary data.</text>
</comment>
<dbReference type="InParanoid" id="A0A1Y2E633"/>
<dbReference type="SUPFAM" id="SSF53474">
    <property type="entry name" value="alpha/beta-Hydrolases"/>
    <property type="match status" value="1"/>
</dbReference>
<sequence>MSTLLGLLERAAQNAANKRLFFYDEHDSKSSITYSSLLIKARENANILRSSGTIIEGQVVLLHLECHADYLIWFWSVLVAKAVPAVSTPLPIDRVACEHHLQHLANLLRNPLVLTTESLAHQLSAASGFKLVLVESLRPVQELAFKGGSEAVREPVSNGPDLAFLMLTSGSTGNAKAVELRHSQVISAVTGKARLNVTSETDVFLNWIGFDHVACVTEMHIHAMAVCASQVHVAAKLVLQDPLSWLEIMAAHSVTYSFAPNFFLASVCKALEARTATPRIDLSRLRIIVSGGEANTVSTGVSFNQLLRSMGAADHVLQPAFGMSETCAGSIYNKDFPNLERRSNMEDFCSVGREIHTMKMRITDSDGSMCSNGQQGNLELKGPALFSGYYNDAKNTSTAFTADGWFKTGDTGYFTQGGNLVLCGRTKDSIIINGVKYFSHELESAIEEAAEDLIVHSYTTAFSTWPKGSDGEEVVVTFVGSDRITDDDDDVLASAFNRIITATLLYCSKTPLHIVPIPAERLQKSSLGKVSRSGLKTAYEAGKLDESGRSSASPIWFIHPGLGEVLVFLNISKYFSDRQVYALRAPGFNPGEKVFESIDEMTTIYMHAIQRKQPSGPYVLIGYSFGSMIAFEIAKKLEAAGNEVGFVGSLNGPPHIAWRLQQIDWGELLLNLIYFLGFITEEEAHERTAESKKYKREEALSKVMKMAPPAKLKELDLTQTKLARWADISSALQGLAHDYRPVGSVACIDVFYAHPLVAVGRDKEAWREKHLSPWQDFSRGEVRFHNSPGAHYTMLGPEQAFDMHKILRSAIRARGVI</sequence>
<proteinExistence type="predicted"/>
<dbReference type="InterPro" id="IPR045851">
    <property type="entry name" value="AMP-bd_C_sf"/>
</dbReference>
<dbReference type="SUPFAM" id="SSF56801">
    <property type="entry name" value="Acetyl-CoA synthetase-like"/>
    <property type="match status" value="1"/>
</dbReference>
<dbReference type="RefSeq" id="XP_040717606.1">
    <property type="nucleotide sequence ID" value="XM_040855498.1"/>
</dbReference>
<dbReference type="GO" id="GO:0031957">
    <property type="term" value="F:very long-chain fatty acid-CoA ligase activity"/>
    <property type="evidence" value="ECO:0007669"/>
    <property type="project" value="TreeGrafter"/>
</dbReference>
<dbReference type="GO" id="GO:0006633">
    <property type="term" value="P:fatty acid biosynthetic process"/>
    <property type="evidence" value="ECO:0007669"/>
    <property type="project" value="TreeGrafter"/>
</dbReference>
<dbReference type="PROSITE" id="PS00455">
    <property type="entry name" value="AMP_BINDING"/>
    <property type="match status" value="1"/>
</dbReference>
<dbReference type="InterPro" id="IPR000873">
    <property type="entry name" value="AMP-dep_synth/lig_dom"/>
</dbReference>
<dbReference type="Gene3D" id="3.30.300.30">
    <property type="match status" value="1"/>
</dbReference>
<keyword evidence="4" id="KW-1185">Reference proteome</keyword>
<dbReference type="PANTHER" id="PTHR24096:SF267">
    <property type="entry name" value="MALONATE--COA LIGASE ACSF3, MITOCHONDRIAL"/>
    <property type="match status" value="1"/>
</dbReference>
<dbReference type="InterPro" id="IPR042099">
    <property type="entry name" value="ANL_N_sf"/>
</dbReference>
<dbReference type="EMBL" id="MCFJ01000004">
    <property type="protein sequence ID" value="ORY66982.1"/>
    <property type="molecule type" value="Genomic_DNA"/>
</dbReference>
<dbReference type="PANTHER" id="PTHR24096">
    <property type="entry name" value="LONG-CHAIN-FATTY-ACID--COA LIGASE"/>
    <property type="match status" value="1"/>
</dbReference>
<dbReference type="Gene3D" id="3.40.50.12780">
    <property type="entry name" value="N-terminal domain of ligase-like"/>
    <property type="match status" value="1"/>
</dbReference>
<name>A0A1Y2E633_9PEZI</name>
<dbReference type="InterPro" id="IPR020845">
    <property type="entry name" value="AMP-binding_CS"/>
</dbReference>
<dbReference type="Pfam" id="PF00975">
    <property type="entry name" value="Thioesterase"/>
    <property type="match status" value="1"/>
</dbReference>
<organism evidence="3 4">
    <name type="scientific">Pseudomassariella vexata</name>
    <dbReference type="NCBI Taxonomy" id="1141098"/>
    <lineage>
        <taxon>Eukaryota</taxon>
        <taxon>Fungi</taxon>
        <taxon>Dikarya</taxon>
        <taxon>Ascomycota</taxon>
        <taxon>Pezizomycotina</taxon>
        <taxon>Sordariomycetes</taxon>
        <taxon>Xylariomycetidae</taxon>
        <taxon>Amphisphaeriales</taxon>
        <taxon>Pseudomassariaceae</taxon>
        <taxon>Pseudomassariella</taxon>
    </lineage>
</organism>
<dbReference type="OrthoDB" id="10253869at2759"/>
<dbReference type="Proteomes" id="UP000193689">
    <property type="component" value="Unassembled WGS sequence"/>
</dbReference>
<dbReference type="Gene3D" id="3.40.50.1820">
    <property type="entry name" value="alpha/beta hydrolase"/>
    <property type="match status" value="1"/>
</dbReference>
<evidence type="ECO:0000313" key="3">
    <source>
        <dbReference type="EMBL" id="ORY66982.1"/>
    </source>
</evidence>
<dbReference type="InterPro" id="IPR029058">
    <property type="entry name" value="AB_hydrolase_fold"/>
</dbReference>
<dbReference type="Pfam" id="PF00501">
    <property type="entry name" value="AMP-binding"/>
    <property type="match status" value="1"/>
</dbReference>
<reference evidence="3 4" key="1">
    <citation type="submission" date="2016-07" db="EMBL/GenBank/DDBJ databases">
        <title>Pervasive Adenine N6-methylation of Active Genes in Fungi.</title>
        <authorList>
            <consortium name="DOE Joint Genome Institute"/>
            <person name="Mondo S.J."/>
            <person name="Dannebaum R.O."/>
            <person name="Kuo R.C."/>
            <person name="Labutti K."/>
            <person name="Haridas S."/>
            <person name="Kuo A."/>
            <person name="Salamov A."/>
            <person name="Ahrendt S.R."/>
            <person name="Lipzen A."/>
            <person name="Sullivan W."/>
            <person name="Andreopoulos W.B."/>
            <person name="Clum A."/>
            <person name="Lindquist E."/>
            <person name="Daum C."/>
            <person name="Ramamoorthy G.K."/>
            <person name="Gryganskyi A."/>
            <person name="Culley D."/>
            <person name="Magnuson J.K."/>
            <person name="James T.Y."/>
            <person name="O'Malley M.A."/>
            <person name="Stajich J.E."/>
            <person name="Spatafora J.W."/>
            <person name="Visel A."/>
            <person name="Grigoriev I.V."/>
        </authorList>
    </citation>
    <scope>NUCLEOTIDE SEQUENCE [LARGE SCALE GENOMIC DNA]</scope>
    <source>
        <strain evidence="3 4">CBS 129021</strain>
    </source>
</reference>
<evidence type="ECO:0000259" key="1">
    <source>
        <dbReference type="Pfam" id="PF00501"/>
    </source>
</evidence>
<protein>
    <submittedName>
        <fullName evidence="3">Uncharacterized protein</fullName>
    </submittedName>
</protein>
<dbReference type="InterPro" id="IPR001031">
    <property type="entry name" value="Thioesterase"/>
</dbReference>
<evidence type="ECO:0000259" key="2">
    <source>
        <dbReference type="Pfam" id="PF00975"/>
    </source>
</evidence>